<reference evidence="15" key="1">
    <citation type="journal article" date="2019" name="Int. J. Syst. Evol. Microbiol.">
        <title>The Global Catalogue of Microorganisms (GCM) 10K type strain sequencing project: providing services to taxonomists for standard genome sequencing and annotation.</title>
        <authorList>
            <consortium name="The Broad Institute Genomics Platform"/>
            <consortium name="The Broad Institute Genome Sequencing Center for Infectious Disease"/>
            <person name="Wu L."/>
            <person name="Ma J."/>
        </authorList>
    </citation>
    <scope>NUCLEOTIDE SEQUENCE [LARGE SCALE GENOMIC DNA]</scope>
    <source>
        <strain evidence="15">JCM 17805</strain>
    </source>
</reference>
<evidence type="ECO:0000313" key="15">
    <source>
        <dbReference type="Proteomes" id="UP001500604"/>
    </source>
</evidence>
<evidence type="ECO:0000256" key="12">
    <source>
        <dbReference type="RuleBase" id="RU003421"/>
    </source>
</evidence>
<evidence type="ECO:0000256" key="4">
    <source>
        <dbReference type="ARBA" id="ARBA00012568"/>
    </source>
</evidence>
<dbReference type="Pfam" id="PF00561">
    <property type="entry name" value="Abhydrolase_1"/>
    <property type="match status" value="1"/>
</dbReference>
<dbReference type="EMBL" id="BAABFL010000074">
    <property type="protein sequence ID" value="GAA4648470.1"/>
    <property type="molecule type" value="Genomic_DNA"/>
</dbReference>
<proteinExistence type="inferred from homology"/>
<evidence type="ECO:0000313" key="14">
    <source>
        <dbReference type="EMBL" id="GAA4648470.1"/>
    </source>
</evidence>
<dbReference type="InterPro" id="IPR002410">
    <property type="entry name" value="Peptidase_S33"/>
</dbReference>
<name>A0ABP8V027_9GAMM</name>
<evidence type="ECO:0000259" key="13">
    <source>
        <dbReference type="Pfam" id="PF00561"/>
    </source>
</evidence>
<dbReference type="InterPro" id="IPR000073">
    <property type="entry name" value="AB_hydrolase_1"/>
</dbReference>
<dbReference type="Proteomes" id="UP001500604">
    <property type="component" value="Unassembled WGS sequence"/>
</dbReference>
<dbReference type="PANTHER" id="PTHR43722">
    <property type="entry name" value="PROLINE IMINOPEPTIDASE"/>
    <property type="match status" value="1"/>
</dbReference>
<dbReference type="EC" id="3.4.11.5" evidence="4 11"/>
<protein>
    <recommendedName>
        <fullName evidence="5 11">Proline iminopeptidase</fullName>
        <shortName evidence="11">PIP</shortName>
        <ecNumber evidence="4 11">3.4.11.5</ecNumber>
    </recommendedName>
    <alternativeName>
        <fullName evidence="10 11">Prolyl aminopeptidase</fullName>
    </alternativeName>
</protein>
<evidence type="ECO:0000256" key="8">
    <source>
        <dbReference type="ARBA" id="ARBA00022670"/>
    </source>
</evidence>
<evidence type="ECO:0000256" key="6">
    <source>
        <dbReference type="ARBA" id="ARBA00022438"/>
    </source>
</evidence>
<comment type="catalytic activity">
    <reaction evidence="1 11 12">
        <text>Release of N-terminal proline from a peptide.</text>
        <dbReference type="EC" id="3.4.11.5"/>
    </reaction>
</comment>
<sequence length="325" mass="36830">MLTLYPAIKPYARHILPVSGHHELYLEESGNPEGIPVLYLHGGPGGSCDKHTRRFFDPNLYRIIAFDQRGCGRSRPYGELENNTTANLLEDMEAIRAFLKVDKWMLFGGSWGSTLALLYAIQHPEKVLAMVLRGIWLARERDISWLYRDGANRVFPDYWQTFAQPIPEAERGDMLSAFYARLTGTDELARMAAAKAWCLWEGHCATLRPSQEVLDGFSDPHRALAMARIASHYMINKAFIQENEILEQCQAISSIPGIIVHGRYDMVYPLENAQTLQQHWLEAELHIVRDAGHSAKEAGIRDALVRATDEMGKRFGKEFGLDKTS</sequence>
<dbReference type="SUPFAM" id="SSF53474">
    <property type="entry name" value="alpha/beta-Hydrolases"/>
    <property type="match status" value="1"/>
</dbReference>
<dbReference type="RefSeq" id="WP_345194120.1">
    <property type="nucleotide sequence ID" value="NZ_BAABFL010000074.1"/>
</dbReference>
<keyword evidence="15" id="KW-1185">Reference proteome</keyword>
<evidence type="ECO:0000256" key="10">
    <source>
        <dbReference type="ARBA" id="ARBA00029605"/>
    </source>
</evidence>
<keyword evidence="6 11" id="KW-0031">Aminopeptidase</keyword>
<dbReference type="PRINTS" id="PR00111">
    <property type="entry name" value="ABHYDROLASE"/>
</dbReference>
<dbReference type="PANTHER" id="PTHR43722:SF1">
    <property type="entry name" value="PROLINE IMINOPEPTIDASE"/>
    <property type="match status" value="1"/>
</dbReference>
<dbReference type="InterPro" id="IPR005944">
    <property type="entry name" value="Pro_iminopeptidase"/>
</dbReference>
<dbReference type="PRINTS" id="PR00793">
    <property type="entry name" value="PROAMNOPTASE"/>
</dbReference>
<accession>A0ABP8V027</accession>
<evidence type="ECO:0000256" key="3">
    <source>
        <dbReference type="ARBA" id="ARBA00010088"/>
    </source>
</evidence>
<dbReference type="InterPro" id="IPR029058">
    <property type="entry name" value="AB_hydrolase_fold"/>
</dbReference>
<evidence type="ECO:0000256" key="11">
    <source>
        <dbReference type="PIRNR" id="PIRNR006431"/>
    </source>
</evidence>
<evidence type="ECO:0000256" key="1">
    <source>
        <dbReference type="ARBA" id="ARBA00001585"/>
    </source>
</evidence>
<feature type="domain" description="AB hydrolase-1" evidence="13">
    <location>
        <begin position="36"/>
        <end position="295"/>
    </location>
</feature>
<comment type="similarity">
    <text evidence="3 11 12">Belongs to the peptidase S33 family.</text>
</comment>
<keyword evidence="7 11" id="KW-0963">Cytoplasm</keyword>
<evidence type="ECO:0000256" key="7">
    <source>
        <dbReference type="ARBA" id="ARBA00022490"/>
    </source>
</evidence>
<comment type="subcellular location">
    <subcellularLocation>
        <location evidence="2 11">Cytoplasm</location>
    </subcellularLocation>
</comment>
<dbReference type="Gene3D" id="3.40.50.1820">
    <property type="entry name" value="alpha/beta hydrolase"/>
    <property type="match status" value="1"/>
</dbReference>
<evidence type="ECO:0000256" key="2">
    <source>
        <dbReference type="ARBA" id="ARBA00004496"/>
    </source>
</evidence>
<evidence type="ECO:0000256" key="5">
    <source>
        <dbReference type="ARBA" id="ARBA00021843"/>
    </source>
</evidence>
<dbReference type="PIRSF" id="PIRSF006431">
    <property type="entry name" value="Pept_S33"/>
    <property type="match status" value="1"/>
</dbReference>
<keyword evidence="9 11" id="KW-0378">Hydrolase</keyword>
<dbReference type="NCBIfam" id="TIGR01249">
    <property type="entry name" value="pro_imino_pep_1"/>
    <property type="match status" value="1"/>
</dbReference>
<comment type="caution">
    <text evidence="14">The sequence shown here is derived from an EMBL/GenBank/DDBJ whole genome shotgun (WGS) entry which is preliminary data.</text>
</comment>
<organism evidence="14 15">
    <name type="scientific">Kistimonas scapharcae</name>
    <dbReference type="NCBI Taxonomy" id="1036133"/>
    <lineage>
        <taxon>Bacteria</taxon>
        <taxon>Pseudomonadati</taxon>
        <taxon>Pseudomonadota</taxon>
        <taxon>Gammaproteobacteria</taxon>
        <taxon>Oceanospirillales</taxon>
        <taxon>Endozoicomonadaceae</taxon>
        <taxon>Kistimonas</taxon>
    </lineage>
</organism>
<dbReference type="GO" id="GO:0004177">
    <property type="term" value="F:aminopeptidase activity"/>
    <property type="evidence" value="ECO:0007669"/>
    <property type="project" value="UniProtKB-KW"/>
</dbReference>
<evidence type="ECO:0000256" key="9">
    <source>
        <dbReference type="ARBA" id="ARBA00022801"/>
    </source>
</evidence>
<gene>
    <name evidence="14" type="primary">pip</name>
    <name evidence="14" type="ORF">GCM10023116_07390</name>
</gene>
<keyword evidence="8 11" id="KW-0645">Protease</keyword>